<keyword evidence="3" id="KW-0378">Hydrolase</keyword>
<dbReference type="GO" id="GO:0004725">
    <property type="term" value="F:protein tyrosine phosphatase activity"/>
    <property type="evidence" value="ECO:0007669"/>
    <property type="project" value="UniProtKB-EC"/>
</dbReference>
<accession>A0A512CVZ7</accession>
<keyword evidence="4" id="KW-0904">Protein phosphatase</keyword>
<dbReference type="Gene3D" id="3.40.50.2300">
    <property type="match status" value="1"/>
</dbReference>
<protein>
    <recommendedName>
        <fullName evidence="2">protein-tyrosine-phosphatase</fullName>
        <ecNumber evidence="2">3.1.3.48</ecNumber>
    </recommendedName>
</protein>
<dbReference type="SUPFAM" id="SSF52788">
    <property type="entry name" value="Phosphotyrosine protein phosphatases I"/>
    <property type="match status" value="1"/>
</dbReference>
<dbReference type="InterPro" id="IPR050438">
    <property type="entry name" value="LMW_PTPase"/>
</dbReference>
<dbReference type="InterPro" id="IPR036196">
    <property type="entry name" value="Ptyr_pPase_sf"/>
</dbReference>
<feature type="active site" description="Proton donor" evidence="5">
    <location>
        <position position="113"/>
    </location>
</feature>
<evidence type="ECO:0000256" key="3">
    <source>
        <dbReference type="ARBA" id="ARBA00022801"/>
    </source>
</evidence>
<dbReference type="Proteomes" id="UP000321534">
    <property type="component" value="Unassembled WGS sequence"/>
</dbReference>
<dbReference type="Pfam" id="PF01451">
    <property type="entry name" value="LMWPc"/>
    <property type="match status" value="1"/>
</dbReference>
<proteinExistence type="inferred from homology"/>
<evidence type="ECO:0000256" key="2">
    <source>
        <dbReference type="ARBA" id="ARBA00013064"/>
    </source>
</evidence>
<feature type="compositionally biased region" description="Basic and acidic residues" evidence="6">
    <location>
        <begin position="160"/>
        <end position="172"/>
    </location>
</feature>
<dbReference type="InterPro" id="IPR023485">
    <property type="entry name" value="Ptyr_pPase"/>
</dbReference>
<feature type="domain" description="Phosphotyrosine protein phosphatase I" evidence="7">
    <location>
        <begin position="1"/>
        <end position="139"/>
    </location>
</feature>
<evidence type="ECO:0000256" key="5">
    <source>
        <dbReference type="PIRSR" id="PIRSR617867-1"/>
    </source>
</evidence>
<keyword evidence="9" id="KW-1185">Reference proteome</keyword>
<dbReference type="EMBL" id="BJYX01000001">
    <property type="protein sequence ID" value="GEO28408.1"/>
    <property type="molecule type" value="Genomic_DNA"/>
</dbReference>
<comment type="caution">
    <text evidence="8">The sequence shown here is derived from an EMBL/GenBank/DDBJ whole genome shotgun (WGS) entry which is preliminary data.</text>
</comment>
<evidence type="ECO:0000313" key="9">
    <source>
        <dbReference type="Proteomes" id="UP000321534"/>
    </source>
</evidence>
<evidence type="ECO:0000256" key="4">
    <source>
        <dbReference type="ARBA" id="ARBA00022912"/>
    </source>
</evidence>
<sequence>MGHVILQHMVDDAGLTDHVRVSSSGTGDWHVGEHADPRTVEVLARHGYDGSRHRAREFDPDEFDDIDLVLASDEGHVRTLTRLARTPGNRGKIRLVREFDPEAVAAGTLETGDPWYGDREHFARCFAEVEAACRGILHHVRAQVDGRFVDQVETPVGSRGADRDRHTDPGQP</sequence>
<dbReference type="InterPro" id="IPR017867">
    <property type="entry name" value="Tyr_phospatase_low_mol_wt"/>
</dbReference>
<dbReference type="AlphaFoldDB" id="A0A512CVZ7"/>
<dbReference type="PANTHER" id="PTHR11717">
    <property type="entry name" value="LOW MOLECULAR WEIGHT PROTEIN TYROSINE PHOSPHATASE"/>
    <property type="match status" value="1"/>
</dbReference>
<gene>
    <name evidence="8" type="ORF">TAE01_02180</name>
</gene>
<name>A0A512CVZ7_9MICO</name>
<evidence type="ECO:0000256" key="6">
    <source>
        <dbReference type="SAM" id="MobiDB-lite"/>
    </source>
</evidence>
<evidence type="ECO:0000313" key="8">
    <source>
        <dbReference type="EMBL" id="GEO28408.1"/>
    </source>
</evidence>
<feature type="region of interest" description="Disordered" evidence="6">
    <location>
        <begin position="153"/>
        <end position="172"/>
    </location>
</feature>
<organism evidence="8 9">
    <name type="scientific">Terrabacter aerolatus</name>
    <dbReference type="NCBI Taxonomy" id="422442"/>
    <lineage>
        <taxon>Bacteria</taxon>
        <taxon>Bacillati</taxon>
        <taxon>Actinomycetota</taxon>
        <taxon>Actinomycetes</taxon>
        <taxon>Micrococcales</taxon>
        <taxon>Intrasporangiaceae</taxon>
        <taxon>Terrabacter</taxon>
    </lineage>
</organism>
<evidence type="ECO:0000259" key="7">
    <source>
        <dbReference type="SMART" id="SM00226"/>
    </source>
</evidence>
<dbReference type="SMART" id="SM00226">
    <property type="entry name" value="LMWPc"/>
    <property type="match status" value="1"/>
</dbReference>
<dbReference type="PANTHER" id="PTHR11717:SF7">
    <property type="entry name" value="LOW MOLECULAR WEIGHT PHOSPHOTYROSINE PROTEIN PHOSPHATASE"/>
    <property type="match status" value="1"/>
</dbReference>
<reference evidence="8 9" key="1">
    <citation type="submission" date="2019-07" db="EMBL/GenBank/DDBJ databases">
        <title>Whole genome shotgun sequence of Terrabacter aerolatus NBRC 106305.</title>
        <authorList>
            <person name="Hosoyama A."/>
            <person name="Uohara A."/>
            <person name="Ohji S."/>
            <person name="Ichikawa N."/>
        </authorList>
    </citation>
    <scope>NUCLEOTIDE SEQUENCE [LARGE SCALE GENOMIC DNA]</scope>
    <source>
        <strain evidence="8 9">NBRC 106305</strain>
    </source>
</reference>
<comment type="similarity">
    <text evidence="1">Belongs to the low molecular weight phosphotyrosine protein phosphatase family.</text>
</comment>
<evidence type="ECO:0000256" key="1">
    <source>
        <dbReference type="ARBA" id="ARBA00011063"/>
    </source>
</evidence>
<dbReference type="CDD" id="cd16343">
    <property type="entry name" value="LMWPTP"/>
    <property type="match status" value="1"/>
</dbReference>
<dbReference type="PRINTS" id="PR00719">
    <property type="entry name" value="LMWPTPASE"/>
</dbReference>
<dbReference type="EC" id="3.1.3.48" evidence="2"/>